<organism evidence="9 10">
    <name type="scientific">Rhodothermus profundi</name>
    <dbReference type="NCBI Taxonomy" id="633813"/>
    <lineage>
        <taxon>Bacteria</taxon>
        <taxon>Pseudomonadati</taxon>
        <taxon>Rhodothermota</taxon>
        <taxon>Rhodothermia</taxon>
        <taxon>Rhodothermales</taxon>
        <taxon>Rhodothermaceae</taxon>
        <taxon>Rhodothermus</taxon>
    </lineage>
</organism>
<dbReference type="RefSeq" id="WP_072714523.1">
    <property type="nucleotide sequence ID" value="NZ_FRAU01000001.1"/>
</dbReference>
<accession>A0A1M6QN53</accession>
<evidence type="ECO:0000256" key="3">
    <source>
        <dbReference type="ARBA" id="ARBA00022448"/>
    </source>
</evidence>
<dbReference type="Pfam" id="PF01594">
    <property type="entry name" value="AI-2E_transport"/>
    <property type="match status" value="1"/>
</dbReference>
<dbReference type="EMBL" id="FRAU01000001">
    <property type="protein sequence ID" value="SHK21520.1"/>
    <property type="molecule type" value="Genomic_DNA"/>
</dbReference>
<feature type="transmembrane region" description="Helical" evidence="8">
    <location>
        <begin position="369"/>
        <end position="399"/>
    </location>
</feature>
<dbReference type="GO" id="GO:0005886">
    <property type="term" value="C:plasma membrane"/>
    <property type="evidence" value="ECO:0007669"/>
    <property type="project" value="UniProtKB-SubCell"/>
</dbReference>
<feature type="transmembrane region" description="Helical" evidence="8">
    <location>
        <begin position="117"/>
        <end position="142"/>
    </location>
</feature>
<keyword evidence="7 8" id="KW-0472">Membrane</keyword>
<evidence type="ECO:0000256" key="6">
    <source>
        <dbReference type="ARBA" id="ARBA00022989"/>
    </source>
</evidence>
<evidence type="ECO:0000256" key="5">
    <source>
        <dbReference type="ARBA" id="ARBA00022692"/>
    </source>
</evidence>
<protein>
    <submittedName>
        <fullName evidence="9">Predicted PurR-regulated permease PerM</fullName>
    </submittedName>
</protein>
<evidence type="ECO:0000313" key="10">
    <source>
        <dbReference type="Proteomes" id="UP000185812"/>
    </source>
</evidence>
<proteinExistence type="inferred from homology"/>
<evidence type="ECO:0000256" key="4">
    <source>
        <dbReference type="ARBA" id="ARBA00022475"/>
    </source>
</evidence>
<feature type="transmembrane region" description="Helical" evidence="8">
    <location>
        <begin position="285"/>
        <end position="305"/>
    </location>
</feature>
<keyword evidence="5 8" id="KW-0812">Transmembrane</keyword>
<feature type="transmembrane region" description="Helical" evidence="8">
    <location>
        <begin position="73"/>
        <end position="97"/>
    </location>
</feature>
<dbReference type="InterPro" id="IPR002549">
    <property type="entry name" value="AI-2E-like"/>
</dbReference>
<evidence type="ECO:0000256" key="8">
    <source>
        <dbReference type="SAM" id="Phobius"/>
    </source>
</evidence>
<feature type="transmembrane region" description="Helical" evidence="8">
    <location>
        <begin position="44"/>
        <end position="61"/>
    </location>
</feature>
<dbReference type="OrthoDB" id="1493255at2"/>
<feature type="transmembrane region" description="Helical" evidence="8">
    <location>
        <begin position="21"/>
        <end position="38"/>
    </location>
</feature>
<reference evidence="10" key="1">
    <citation type="submission" date="2016-11" db="EMBL/GenBank/DDBJ databases">
        <authorList>
            <person name="Varghese N."/>
            <person name="Submissions S."/>
        </authorList>
    </citation>
    <scope>NUCLEOTIDE SEQUENCE [LARGE SCALE GENOMIC DNA]</scope>
    <source>
        <strain evidence="10">DSM 22212</strain>
    </source>
</reference>
<dbReference type="GO" id="GO:0055085">
    <property type="term" value="P:transmembrane transport"/>
    <property type="evidence" value="ECO:0007669"/>
    <property type="project" value="TreeGrafter"/>
</dbReference>
<dbReference type="AlphaFoldDB" id="A0A1M6QN53"/>
<feature type="transmembrane region" description="Helical" evidence="8">
    <location>
        <begin position="213"/>
        <end position="234"/>
    </location>
</feature>
<keyword evidence="4" id="KW-1003">Cell membrane</keyword>
<comment type="similarity">
    <text evidence="2">Belongs to the autoinducer-2 exporter (AI-2E) (TC 2.A.86) family.</text>
</comment>
<feature type="transmembrane region" description="Helical" evidence="8">
    <location>
        <begin position="335"/>
        <end position="357"/>
    </location>
</feature>
<sequence>MTPPKFTPSDSDEPRLGPFETLLLGGGLALFLALLYELREFLNPLLIAMAALILLWPLRRYRSVRALLRSGGFLLLFWVLSQLQSVLLPFVVAYLLAYLTNPLVDLLERRLSVPRWVSAWAVTILVVGVIGAMLLWLVPAIVGQLIELLRQLLDSMAQLRQWLHESPLLDRLEEVLPFDRQALIQQLTAFLQAQLNTLTEKLPGTLAALAQSIGSLLGVLTVLAILPMLIFYTLKDYPRLSQALINLFPKHNGRRDYLMYAGTVVGNYLRGQVLISLIAAFNVSVALVIFDVPFALLIGLLAGVLNLIPNLGAVLTNIIALLIALLFGDPPWLDAVIVTAVLLGQGLLEASVLSPHILSHQVGLHPVLILLSLFVFGYFLGAFGLLIAVPTTAIMVGFYQSYREAREKLAVSTPSEATSVAE</sequence>
<evidence type="ECO:0000256" key="7">
    <source>
        <dbReference type="ARBA" id="ARBA00023136"/>
    </source>
</evidence>
<comment type="subcellular location">
    <subcellularLocation>
        <location evidence="1">Cell membrane</location>
        <topology evidence="1">Multi-pass membrane protein</topology>
    </subcellularLocation>
</comment>
<dbReference type="PANTHER" id="PTHR21716:SF53">
    <property type="entry name" value="PERMEASE PERM-RELATED"/>
    <property type="match status" value="1"/>
</dbReference>
<keyword evidence="6 8" id="KW-1133">Transmembrane helix</keyword>
<evidence type="ECO:0000256" key="2">
    <source>
        <dbReference type="ARBA" id="ARBA00009773"/>
    </source>
</evidence>
<dbReference type="PANTHER" id="PTHR21716">
    <property type="entry name" value="TRANSMEMBRANE PROTEIN"/>
    <property type="match status" value="1"/>
</dbReference>
<keyword evidence="10" id="KW-1185">Reference proteome</keyword>
<feature type="transmembrane region" description="Helical" evidence="8">
    <location>
        <begin position="311"/>
        <end position="328"/>
    </location>
</feature>
<keyword evidence="3" id="KW-0813">Transport</keyword>
<dbReference type="STRING" id="633813.SAMN04488087_0687"/>
<evidence type="ECO:0000256" key="1">
    <source>
        <dbReference type="ARBA" id="ARBA00004651"/>
    </source>
</evidence>
<dbReference type="Proteomes" id="UP000185812">
    <property type="component" value="Unassembled WGS sequence"/>
</dbReference>
<evidence type="ECO:0000313" key="9">
    <source>
        <dbReference type="EMBL" id="SHK21520.1"/>
    </source>
</evidence>
<name>A0A1M6QN53_9BACT</name>
<gene>
    <name evidence="9" type="ORF">SAMN04488087_0687</name>
</gene>